<dbReference type="PANTHER" id="PTHR35007:SF1">
    <property type="entry name" value="PILUS ASSEMBLY PROTEIN"/>
    <property type="match status" value="1"/>
</dbReference>
<evidence type="ECO:0000256" key="3">
    <source>
        <dbReference type="ARBA" id="ARBA00022692"/>
    </source>
</evidence>
<keyword evidence="2" id="KW-1003">Cell membrane</keyword>
<evidence type="ECO:0000313" key="8">
    <source>
        <dbReference type="EMBL" id="SFU30498.1"/>
    </source>
</evidence>
<evidence type="ECO:0000256" key="2">
    <source>
        <dbReference type="ARBA" id="ARBA00022475"/>
    </source>
</evidence>
<dbReference type="PANTHER" id="PTHR35007">
    <property type="entry name" value="INTEGRAL MEMBRANE PROTEIN-RELATED"/>
    <property type="match status" value="1"/>
</dbReference>
<dbReference type="EMBL" id="FPBT01000001">
    <property type="protein sequence ID" value="SFU30498.1"/>
    <property type="molecule type" value="Genomic_DNA"/>
</dbReference>
<dbReference type="AlphaFoldDB" id="A0A1I7F2S2"/>
<evidence type="ECO:0000256" key="5">
    <source>
        <dbReference type="ARBA" id="ARBA00023136"/>
    </source>
</evidence>
<proteinExistence type="predicted"/>
<keyword evidence="3 6" id="KW-0812">Transmembrane</keyword>
<comment type="subcellular location">
    <subcellularLocation>
        <location evidence="1">Cell membrane</location>
        <topology evidence="1">Multi-pass membrane protein</topology>
    </subcellularLocation>
</comment>
<dbReference type="OrthoDB" id="9796142at2"/>
<dbReference type="InterPro" id="IPR018076">
    <property type="entry name" value="T2SS_GspF_dom"/>
</dbReference>
<evidence type="ECO:0000256" key="6">
    <source>
        <dbReference type="SAM" id="Phobius"/>
    </source>
</evidence>
<evidence type="ECO:0000256" key="1">
    <source>
        <dbReference type="ARBA" id="ARBA00004651"/>
    </source>
</evidence>
<dbReference type="GO" id="GO:0005886">
    <property type="term" value="C:plasma membrane"/>
    <property type="evidence" value="ECO:0007669"/>
    <property type="project" value="UniProtKB-SubCell"/>
</dbReference>
<organism evidence="8 9">
    <name type="scientific">Eubacterium pyruvativorans</name>
    <dbReference type="NCBI Taxonomy" id="155865"/>
    <lineage>
        <taxon>Bacteria</taxon>
        <taxon>Bacillati</taxon>
        <taxon>Bacillota</taxon>
        <taxon>Clostridia</taxon>
        <taxon>Eubacteriales</taxon>
        <taxon>Eubacteriaceae</taxon>
        <taxon>Eubacterium</taxon>
    </lineage>
</organism>
<dbReference type="Proteomes" id="UP000198817">
    <property type="component" value="Unassembled WGS sequence"/>
</dbReference>
<keyword evidence="5 6" id="KW-0472">Membrane</keyword>
<evidence type="ECO:0000256" key="4">
    <source>
        <dbReference type="ARBA" id="ARBA00022989"/>
    </source>
</evidence>
<reference evidence="8 9" key="1">
    <citation type="submission" date="2016-10" db="EMBL/GenBank/DDBJ databases">
        <authorList>
            <person name="de Groot N.N."/>
        </authorList>
    </citation>
    <scope>NUCLEOTIDE SEQUENCE [LARGE SCALE GENOMIC DNA]</scope>
    <source>
        <strain evidence="8 9">KHGC13</strain>
    </source>
</reference>
<dbReference type="STRING" id="155865.SAMN05216515_10574"/>
<protein>
    <submittedName>
        <fullName evidence="8">Tight adherence protein B</fullName>
    </submittedName>
</protein>
<keyword evidence="9" id="KW-1185">Reference proteome</keyword>
<accession>A0A1I7F2S2</accession>
<feature type="transmembrane region" description="Helical" evidence="6">
    <location>
        <begin position="20"/>
        <end position="49"/>
    </location>
</feature>
<name>A0A1I7F2S2_9FIRM</name>
<keyword evidence="4 6" id="KW-1133">Transmembrane helix</keyword>
<evidence type="ECO:0000259" key="7">
    <source>
        <dbReference type="Pfam" id="PF00482"/>
    </source>
</evidence>
<evidence type="ECO:0000313" key="9">
    <source>
        <dbReference type="Proteomes" id="UP000198817"/>
    </source>
</evidence>
<dbReference type="Pfam" id="PF00482">
    <property type="entry name" value="T2SSF"/>
    <property type="match status" value="1"/>
</dbReference>
<feature type="domain" description="Type II secretion system protein GspF" evidence="7">
    <location>
        <begin position="75"/>
        <end position="205"/>
    </location>
</feature>
<gene>
    <name evidence="8" type="ORF">SAMN05216508_101220</name>
</gene>
<sequence>MRMAIDYRTYRLNRKECVRLAVVLTAGLLALGLLFYESPLPGAAVFLLWKPARKFRENQLRRKRLQQLRLQFRDFLNTISSAFAAGRHFQEALEGAGREMGTIYGEDALMTREIHIMMERMDVSGESELTVLEDFARRTGVEEVSDFAQIFRACRESGGNLAQAVEKSARMLSEKITIEDGIRSMVSQKRFEGEIITVMPVLIVLSLRFLSPGYLDVMYGTAAGRIMMTGCLGLVAAAYYSIERITDIAV</sequence>